<dbReference type="GeneID" id="83595484"/>
<proteinExistence type="predicted"/>
<protein>
    <submittedName>
        <fullName evidence="1">Uncharacterized protein</fullName>
    </submittedName>
</protein>
<name>A0AA43S6F4_9BURK</name>
<dbReference type="EMBL" id="JARXYA010000004">
    <property type="protein sequence ID" value="MDH6503771.1"/>
    <property type="molecule type" value="Genomic_DNA"/>
</dbReference>
<dbReference type="Proteomes" id="UP001161160">
    <property type="component" value="Unassembled WGS sequence"/>
</dbReference>
<evidence type="ECO:0000313" key="1">
    <source>
        <dbReference type="EMBL" id="MDH6503771.1"/>
    </source>
</evidence>
<organism evidence="1 2">
    <name type="scientific">Polynucleobacter sphagniphilus</name>
    <dbReference type="NCBI Taxonomy" id="1743169"/>
    <lineage>
        <taxon>Bacteria</taxon>
        <taxon>Pseudomonadati</taxon>
        <taxon>Pseudomonadota</taxon>
        <taxon>Betaproteobacteria</taxon>
        <taxon>Burkholderiales</taxon>
        <taxon>Burkholderiaceae</taxon>
        <taxon>Polynucleobacter</taxon>
    </lineage>
</organism>
<sequence>MTQLLNLFSQVFANQSKNNGFQQFINTNQASTNKEVDSSDYLAHYLAYRGL</sequence>
<accession>A0AA43S6F4</accession>
<evidence type="ECO:0000313" key="2">
    <source>
        <dbReference type="Proteomes" id="UP001161160"/>
    </source>
</evidence>
<comment type="caution">
    <text evidence="1">The sequence shown here is derived from an EMBL/GenBank/DDBJ whole genome shotgun (WGS) entry which is preliminary data.</text>
</comment>
<keyword evidence="2" id="KW-1185">Reference proteome</keyword>
<reference evidence="1" key="1">
    <citation type="submission" date="2023-04" db="EMBL/GenBank/DDBJ databases">
        <title>Genome Encyclopedia of Bacteria and Archaea VI: Functional Genomics of Type Strains.</title>
        <authorList>
            <person name="Whitman W."/>
        </authorList>
    </citation>
    <scope>NUCLEOTIDE SEQUENCE</scope>
    <source>
        <strain evidence="1">Enz.4-51</strain>
    </source>
</reference>
<dbReference type="AlphaFoldDB" id="A0AA43S6F4"/>
<gene>
    <name evidence="1" type="ORF">M2127_001064</name>
</gene>
<dbReference type="RefSeq" id="WP_280741928.1">
    <property type="nucleotide sequence ID" value="NZ_JARXVV010000008.1"/>
</dbReference>